<keyword evidence="5" id="KW-1133">Transmembrane helix</keyword>
<keyword evidence="5" id="KW-0472">Membrane</keyword>
<feature type="domain" description="CopC" evidence="6">
    <location>
        <begin position="25"/>
        <end position="115"/>
    </location>
</feature>
<protein>
    <submittedName>
        <fullName evidence="7">Unannotated protein</fullName>
    </submittedName>
</protein>
<dbReference type="InterPro" id="IPR007348">
    <property type="entry name" value="CopC_dom"/>
</dbReference>
<name>A0A6J6FQM2_9ZZZZ</name>
<evidence type="ECO:0000256" key="5">
    <source>
        <dbReference type="SAM" id="Phobius"/>
    </source>
</evidence>
<organism evidence="7">
    <name type="scientific">freshwater metagenome</name>
    <dbReference type="NCBI Taxonomy" id="449393"/>
    <lineage>
        <taxon>unclassified sequences</taxon>
        <taxon>metagenomes</taxon>
        <taxon>ecological metagenomes</taxon>
    </lineage>
</organism>
<dbReference type="SUPFAM" id="SSF81296">
    <property type="entry name" value="E set domains"/>
    <property type="match status" value="1"/>
</dbReference>
<dbReference type="GO" id="GO:0042597">
    <property type="term" value="C:periplasmic space"/>
    <property type="evidence" value="ECO:0007669"/>
    <property type="project" value="InterPro"/>
</dbReference>
<keyword evidence="5" id="KW-0812">Transmembrane</keyword>
<dbReference type="GO" id="GO:0005507">
    <property type="term" value="F:copper ion binding"/>
    <property type="evidence" value="ECO:0007669"/>
    <property type="project" value="InterPro"/>
</dbReference>
<evidence type="ECO:0000256" key="2">
    <source>
        <dbReference type="ARBA" id="ARBA00022723"/>
    </source>
</evidence>
<dbReference type="InterPro" id="IPR032694">
    <property type="entry name" value="CopC/D"/>
</dbReference>
<evidence type="ECO:0000256" key="4">
    <source>
        <dbReference type="ARBA" id="ARBA00023008"/>
    </source>
</evidence>
<dbReference type="GO" id="GO:0006825">
    <property type="term" value="P:copper ion transport"/>
    <property type="evidence" value="ECO:0007669"/>
    <property type="project" value="InterPro"/>
</dbReference>
<dbReference type="GO" id="GO:0005886">
    <property type="term" value="C:plasma membrane"/>
    <property type="evidence" value="ECO:0007669"/>
    <property type="project" value="TreeGrafter"/>
</dbReference>
<keyword evidence="2" id="KW-0479">Metal-binding</keyword>
<dbReference type="PANTHER" id="PTHR34820">
    <property type="entry name" value="INNER MEMBRANE PROTEIN YEBZ"/>
    <property type="match status" value="1"/>
</dbReference>
<sequence length="171" mass="17720">MKKVLAITGIMVALFSAPQCALANTLVSTSPTAGQSLESAPSAVTITTETPVISDGNEVIVTDPSGIRVDDGSLTISENSVVVGLKNLIRSGIYTVSYSLLAENDIPLTGSFTFNFAEPQIVASAAPTPTEVAAPSGNDAGTNLFVFGLLLAAVVVTIAMAQYARKIFRER</sequence>
<dbReference type="EMBL" id="CAEZUI010000018">
    <property type="protein sequence ID" value="CAB4591011.1"/>
    <property type="molecule type" value="Genomic_DNA"/>
</dbReference>
<dbReference type="InterPro" id="IPR014756">
    <property type="entry name" value="Ig_E-set"/>
</dbReference>
<comment type="subcellular location">
    <subcellularLocation>
        <location evidence="1">Cell envelope</location>
    </subcellularLocation>
</comment>
<dbReference type="GO" id="GO:0046688">
    <property type="term" value="P:response to copper ion"/>
    <property type="evidence" value="ECO:0007669"/>
    <property type="project" value="InterPro"/>
</dbReference>
<evidence type="ECO:0000256" key="3">
    <source>
        <dbReference type="ARBA" id="ARBA00022729"/>
    </source>
</evidence>
<dbReference type="PANTHER" id="PTHR34820:SF4">
    <property type="entry name" value="INNER MEMBRANE PROTEIN YEBZ"/>
    <property type="match status" value="1"/>
</dbReference>
<dbReference type="Gene3D" id="2.60.40.1220">
    <property type="match status" value="1"/>
</dbReference>
<feature type="transmembrane region" description="Helical" evidence="5">
    <location>
        <begin position="144"/>
        <end position="164"/>
    </location>
</feature>
<keyword evidence="3" id="KW-0732">Signal</keyword>
<evidence type="ECO:0000259" key="6">
    <source>
        <dbReference type="Pfam" id="PF04234"/>
    </source>
</evidence>
<dbReference type="GO" id="GO:0030313">
    <property type="term" value="C:cell envelope"/>
    <property type="evidence" value="ECO:0007669"/>
    <property type="project" value="UniProtKB-SubCell"/>
</dbReference>
<reference evidence="7" key="1">
    <citation type="submission" date="2020-05" db="EMBL/GenBank/DDBJ databases">
        <authorList>
            <person name="Chiriac C."/>
            <person name="Salcher M."/>
            <person name="Ghai R."/>
            <person name="Kavagutti S V."/>
        </authorList>
    </citation>
    <scope>NUCLEOTIDE SEQUENCE</scope>
</reference>
<gene>
    <name evidence="7" type="ORF">UFOPK1807_00282</name>
</gene>
<keyword evidence="4" id="KW-0186">Copper</keyword>
<dbReference type="AlphaFoldDB" id="A0A6J6FQM2"/>
<evidence type="ECO:0000313" key="7">
    <source>
        <dbReference type="EMBL" id="CAB4591011.1"/>
    </source>
</evidence>
<accession>A0A6J6FQM2</accession>
<proteinExistence type="predicted"/>
<dbReference type="Pfam" id="PF04234">
    <property type="entry name" value="CopC"/>
    <property type="match status" value="1"/>
</dbReference>
<dbReference type="InterPro" id="IPR014755">
    <property type="entry name" value="Cu-Rt/internalin_Ig-like"/>
</dbReference>
<evidence type="ECO:0000256" key="1">
    <source>
        <dbReference type="ARBA" id="ARBA00004196"/>
    </source>
</evidence>